<organism evidence="4">
    <name type="scientific">Echinostoma caproni</name>
    <dbReference type="NCBI Taxonomy" id="27848"/>
    <lineage>
        <taxon>Eukaryota</taxon>
        <taxon>Metazoa</taxon>
        <taxon>Spiralia</taxon>
        <taxon>Lophotrochozoa</taxon>
        <taxon>Platyhelminthes</taxon>
        <taxon>Trematoda</taxon>
        <taxon>Digenea</taxon>
        <taxon>Plagiorchiida</taxon>
        <taxon>Echinostomata</taxon>
        <taxon>Echinostomatoidea</taxon>
        <taxon>Echinostomatidae</taxon>
        <taxon>Echinostoma</taxon>
    </lineage>
</organism>
<dbReference type="Pfam" id="PF01590">
    <property type="entry name" value="GAF"/>
    <property type="match status" value="1"/>
</dbReference>
<dbReference type="InterPro" id="IPR003018">
    <property type="entry name" value="GAF"/>
</dbReference>
<name>A0A183AQV3_9TREM</name>
<dbReference type="WBParaSite" id="ECPE_0000936701-mRNA-1">
    <property type="protein sequence ID" value="ECPE_0000936701-mRNA-1"/>
    <property type="gene ID" value="ECPE_0000936701"/>
</dbReference>
<evidence type="ECO:0000259" key="1">
    <source>
        <dbReference type="SMART" id="SM00065"/>
    </source>
</evidence>
<protein>
    <submittedName>
        <fullName evidence="4">GAF domain-containing protein</fullName>
    </submittedName>
</protein>
<dbReference type="Gene3D" id="3.30.450.40">
    <property type="match status" value="1"/>
</dbReference>
<dbReference type="SUPFAM" id="SSF55781">
    <property type="entry name" value="GAF domain-like"/>
    <property type="match status" value="1"/>
</dbReference>
<dbReference type="SMART" id="SM00065">
    <property type="entry name" value="GAF"/>
    <property type="match status" value="1"/>
</dbReference>
<dbReference type="AlphaFoldDB" id="A0A183AQV3"/>
<dbReference type="EMBL" id="UZAN01047253">
    <property type="protein sequence ID" value="VDP85185.1"/>
    <property type="molecule type" value="Genomic_DNA"/>
</dbReference>
<reference evidence="2 3" key="2">
    <citation type="submission" date="2018-11" db="EMBL/GenBank/DDBJ databases">
        <authorList>
            <consortium name="Pathogen Informatics"/>
        </authorList>
    </citation>
    <scope>NUCLEOTIDE SEQUENCE [LARGE SCALE GENOMIC DNA]</scope>
    <source>
        <strain evidence="2 3">Egypt</strain>
    </source>
</reference>
<keyword evidence="3" id="KW-1185">Reference proteome</keyword>
<reference evidence="4" key="1">
    <citation type="submission" date="2016-06" db="UniProtKB">
        <authorList>
            <consortium name="WormBaseParasite"/>
        </authorList>
    </citation>
    <scope>IDENTIFICATION</scope>
</reference>
<sequence length="182" mass="20809">MKRSESFRARSVPRFPITEGIAGYVARTGVGVRIDDAYTDSRFYRTADEMNNHVTKTVLAMPLFEEDEVIGVLEMINKVTGTFDKEDEDLLQLYSTYCGLAIHVARMYDRIYRSDKKYRVAMEVLTFHSIVSESDVEQAMICETPQQIPGITAYDFSPWDVEEQNEIATVCYMVYDLAGNLP</sequence>
<evidence type="ECO:0000313" key="3">
    <source>
        <dbReference type="Proteomes" id="UP000272942"/>
    </source>
</evidence>
<gene>
    <name evidence="2" type="ORF">ECPE_LOCUS9338</name>
</gene>
<dbReference type="Proteomes" id="UP000272942">
    <property type="component" value="Unassembled WGS sequence"/>
</dbReference>
<evidence type="ECO:0000313" key="2">
    <source>
        <dbReference type="EMBL" id="VDP85185.1"/>
    </source>
</evidence>
<evidence type="ECO:0000313" key="4">
    <source>
        <dbReference type="WBParaSite" id="ECPE_0000936701-mRNA-1"/>
    </source>
</evidence>
<dbReference type="OrthoDB" id="6102217at2759"/>
<accession>A0A183AQV3</accession>
<proteinExistence type="predicted"/>
<dbReference type="InterPro" id="IPR029016">
    <property type="entry name" value="GAF-like_dom_sf"/>
</dbReference>
<feature type="domain" description="GAF" evidence="1">
    <location>
        <begin position="1"/>
        <end position="112"/>
    </location>
</feature>